<dbReference type="OrthoDB" id="2506752at2759"/>
<gene>
    <name evidence="1" type="ORF">VP01_845g3</name>
</gene>
<protein>
    <submittedName>
        <fullName evidence="1">Uncharacterized protein</fullName>
    </submittedName>
</protein>
<organism evidence="1 2">
    <name type="scientific">Puccinia sorghi</name>
    <dbReference type="NCBI Taxonomy" id="27349"/>
    <lineage>
        <taxon>Eukaryota</taxon>
        <taxon>Fungi</taxon>
        <taxon>Dikarya</taxon>
        <taxon>Basidiomycota</taxon>
        <taxon>Pucciniomycotina</taxon>
        <taxon>Pucciniomycetes</taxon>
        <taxon>Pucciniales</taxon>
        <taxon>Pucciniaceae</taxon>
        <taxon>Puccinia</taxon>
    </lineage>
</organism>
<dbReference type="EMBL" id="LAVV01014004">
    <property type="protein sequence ID" value="KNZ45130.1"/>
    <property type="molecule type" value="Genomic_DNA"/>
</dbReference>
<evidence type="ECO:0000313" key="2">
    <source>
        <dbReference type="Proteomes" id="UP000037035"/>
    </source>
</evidence>
<sequence>MDTLRDPHGGSIFIFLEEISRLCSGVANIQQSQKEAPPHRINPHNSKAILAYDGANYQLWETALDRTLWHVFSKTSSFMSDANNFASLQQVESSLVASLMQNTLLRLINYSAPATKLTISWDEAVGILLQSNFNPPVGVEAKNFEFSVDQQLNEQISPSFNDVST</sequence>
<evidence type="ECO:0000313" key="1">
    <source>
        <dbReference type="EMBL" id="KNZ45130.1"/>
    </source>
</evidence>
<reference evidence="1 2" key="1">
    <citation type="submission" date="2015-08" db="EMBL/GenBank/DDBJ databases">
        <title>Next Generation Sequencing and Analysis of the Genome of Puccinia sorghi L Schw, the Causal Agent of Maize Common Rust.</title>
        <authorList>
            <person name="Rochi L."/>
            <person name="Burguener G."/>
            <person name="Darino M."/>
            <person name="Turjanski A."/>
            <person name="Kreff E."/>
            <person name="Dieguez M.J."/>
            <person name="Sacco F."/>
        </authorList>
    </citation>
    <scope>NUCLEOTIDE SEQUENCE [LARGE SCALE GENOMIC DNA]</scope>
    <source>
        <strain evidence="1 2">RO10H11247</strain>
    </source>
</reference>
<proteinExistence type="predicted"/>
<dbReference type="VEuPathDB" id="FungiDB:VP01_845g3"/>
<name>A0A0L6UBD2_9BASI</name>
<dbReference type="Proteomes" id="UP000037035">
    <property type="component" value="Unassembled WGS sequence"/>
</dbReference>
<comment type="caution">
    <text evidence="1">The sequence shown here is derived from an EMBL/GenBank/DDBJ whole genome shotgun (WGS) entry which is preliminary data.</text>
</comment>
<dbReference type="AlphaFoldDB" id="A0A0L6UBD2"/>
<keyword evidence="2" id="KW-1185">Reference proteome</keyword>
<accession>A0A0L6UBD2</accession>